<accession>A0A7H0VGS4</accession>
<keyword evidence="2" id="KW-1185">Reference proteome</keyword>
<evidence type="ECO:0000313" key="1">
    <source>
        <dbReference type="EMBL" id="QNR24922.1"/>
    </source>
</evidence>
<gene>
    <name evidence="1" type="ORF">H4K34_03515</name>
</gene>
<dbReference type="EMBL" id="CP060139">
    <property type="protein sequence ID" value="QNR24922.1"/>
    <property type="molecule type" value="Genomic_DNA"/>
</dbReference>
<protein>
    <submittedName>
        <fullName evidence="1">GxxExxY protein</fullName>
    </submittedName>
</protein>
<organism evidence="1 2">
    <name type="scientific">Croceimicrobium hydrocarbonivorans</name>
    <dbReference type="NCBI Taxonomy" id="2761580"/>
    <lineage>
        <taxon>Bacteria</taxon>
        <taxon>Pseudomonadati</taxon>
        <taxon>Bacteroidota</taxon>
        <taxon>Flavobacteriia</taxon>
        <taxon>Flavobacteriales</taxon>
        <taxon>Owenweeksiaceae</taxon>
        <taxon>Croceimicrobium</taxon>
    </lineage>
</organism>
<reference evidence="1 2" key="1">
    <citation type="submission" date="2020-08" db="EMBL/GenBank/DDBJ databases">
        <title>Croceimicrobium hydrocarbonivorans gen. nov., sp. nov., a novel marine bacterium isolated from a bacterial consortium that degrades polyethylene terephthalate.</title>
        <authorList>
            <person name="Liu R."/>
        </authorList>
    </citation>
    <scope>NUCLEOTIDE SEQUENCE [LARGE SCALE GENOMIC DNA]</scope>
    <source>
        <strain evidence="1 2">A20-9</strain>
    </source>
</reference>
<dbReference type="Proteomes" id="UP000516305">
    <property type="component" value="Chromosome"/>
</dbReference>
<evidence type="ECO:0000313" key="2">
    <source>
        <dbReference type="Proteomes" id="UP000516305"/>
    </source>
</evidence>
<name>A0A7H0VGS4_9FLAO</name>
<proteinExistence type="predicted"/>
<dbReference type="RefSeq" id="WP_210759449.1">
    <property type="nucleotide sequence ID" value="NZ_CP060139.1"/>
</dbReference>
<dbReference type="NCBIfam" id="TIGR04256">
    <property type="entry name" value="GxxExxY"/>
    <property type="match status" value="1"/>
</dbReference>
<dbReference type="Pfam" id="PF13366">
    <property type="entry name" value="PDDEXK_3"/>
    <property type="match status" value="1"/>
</dbReference>
<dbReference type="KEGG" id="chyd:H4K34_03515"/>
<sequence>MDKKELNQLSRKVIGAAIEVHRNLGPGLLESVYEHCLCNELSLRSIRFERQKPVEINYKGHAVGKTFLIDILIEKELVLELKSIEALLPVHETQLLTYLKLTHCKLGLILNFNVEQMQKGIKRMVLGF</sequence>
<dbReference type="AlphaFoldDB" id="A0A7H0VGS4"/>
<dbReference type="InterPro" id="IPR026350">
    <property type="entry name" value="GxxExxY"/>
</dbReference>